<evidence type="ECO:0000256" key="3">
    <source>
        <dbReference type="ARBA" id="ARBA00022603"/>
    </source>
</evidence>
<dbReference type="InterPro" id="IPR029063">
    <property type="entry name" value="SAM-dependent_MTases_sf"/>
</dbReference>
<evidence type="ECO:0000256" key="1">
    <source>
        <dbReference type="ARBA" id="ARBA00006594"/>
    </source>
</evidence>
<name>A0A318SYA2_9HYPH</name>
<proteinExistence type="inferred from homology"/>
<dbReference type="GO" id="GO:0006298">
    <property type="term" value="P:mismatch repair"/>
    <property type="evidence" value="ECO:0007669"/>
    <property type="project" value="TreeGrafter"/>
</dbReference>
<dbReference type="EC" id="2.1.1.72" evidence="2"/>
<evidence type="ECO:0000256" key="4">
    <source>
        <dbReference type="ARBA" id="ARBA00022679"/>
    </source>
</evidence>
<evidence type="ECO:0000256" key="5">
    <source>
        <dbReference type="ARBA" id="ARBA00022691"/>
    </source>
</evidence>
<keyword evidence="5" id="KW-0949">S-adenosyl-L-methionine</keyword>
<dbReference type="InterPro" id="IPR012327">
    <property type="entry name" value="MeTrfase_D12"/>
</dbReference>
<dbReference type="OrthoDB" id="9805629at2"/>
<comment type="similarity">
    <text evidence="1">Belongs to the N(4)/N(6)-methyltransferase family.</text>
</comment>
<dbReference type="GO" id="GO:0032259">
    <property type="term" value="P:methylation"/>
    <property type="evidence" value="ECO:0007669"/>
    <property type="project" value="UniProtKB-KW"/>
</dbReference>
<accession>A0A318SYA2</accession>
<dbReference type="PANTHER" id="PTHR30481:SF4">
    <property type="entry name" value="SITE-SPECIFIC DNA-METHYLTRANSFERASE (ADENINE-SPECIFIC)"/>
    <property type="match status" value="1"/>
</dbReference>
<evidence type="ECO:0000256" key="2">
    <source>
        <dbReference type="ARBA" id="ARBA00011900"/>
    </source>
</evidence>
<dbReference type="EMBL" id="QJTF01000018">
    <property type="protein sequence ID" value="PYE86911.1"/>
    <property type="molecule type" value="Genomic_DNA"/>
</dbReference>
<dbReference type="RefSeq" id="WP_110753339.1">
    <property type="nucleotide sequence ID" value="NZ_QJTF01000018.1"/>
</dbReference>
<dbReference type="InterPro" id="IPR023095">
    <property type="entry name" value="Ade_MeTrfase_dom_2"/>
</dbReference>
<dbReference type="AlphaFoldDB" id="A0A318SYA2"/>
<evidence type="ECO:0000256" key="6">
    <source>
        <dbReference type="ARBA" id="ARBA00047942"/>
    </source>
</evidence>
<dbReference type="Gene3D" id="1.10.1020.10">
    <property type="entry name" value="Adenine-specific Methyltransferase, Domain 2"/>
    <property type="match status" value="1"/>
</dbReference>
<comment type="caution">
    <text evidence="7">The sequence shown here is derived from an EMBL/GenBank/DDBJ whole genome shotgun (WGS) entry which is preliminary data.</text>
</comment>
<evidence type="ECO:0000313" key="8">
    <source>
        <dbReference type="Proteomes" id="UP000247454"/>
    </source>
</evidence>
<protein>
    <recommendedName>
        <fullName evidence="2">site-specific DNA-methyltransferase (adenine-specific)</fullName>
        <ecNumber evidence="2">2.1.1.72</ecNumber>
    </recommendedName>
</protein>
<dbReference type="SUPFAM" id="SSF53335">
    <property type="entry name" value="S-adenosyl-L-methionine-dependent methyltransferases"/>
    <property type="match status" value="1"/>
</dbReference>
<keyword evidence="4" id="KW-0808">Transferase</keyword>
<reference evidence="7 8" key="1">
    <citation type="submission" date="2018-06" db="EMBL/GenBank/DDBJ databases">
        <title>Genomic Encyclopedia of Type Strains, Phase III (KMG-III): the genomes of soil and plant-associated and newly described type strains.</title>
        <authorList>
            <person name="Whitman W."/>
        </authorList>
    </citation>
    <scope>NUCLEOTIDE SEQUENCE [LARGE SCALE GENOMIC DNA]</scope>
    <source>
        <strain evidence="7 8">ORS 1419</strain>
    </source>
</reference>
<gene>
    <name evidence="7" type="ORF">C7477_11849</name>
</gene>
<dbReference type="GO" id="GO:0009307">
    <property type="term" value="P:DNA restriction-modification system"/>
    <property type="evidence" value="ECO:0007669"/>
    <property type="project" value="InterPro"/>
</dbReference>
<dbReference type="PIRSF" id="PIRSF000398">
    <property type="entry name" value="M_m6A_EcoRV"/>
    <property type="match status" value="1"/>
</dbReference>
<evidence type="ECO:0000313" key="7">
    <source>
        <dbReference type="EMBL" id="PYE86911.1"/>
    </source>
</evidence>
<keyword evidence="8" id="KW-1185">Reference proteome</keyword>
<dbReference type="GO" id="GO:1904047">
    <property type="term" value="F:S-adenosyl-L-methionine binding"/>
    <property type="evidence" value="ECO:0007669"/>
    <property type="project" value="TreeGrafter"/>
</dbReference>
<dbReference type="Proteomes" id="UP000247454">
    <property type="component" value="Unassembled WGS sequence"/>
</dbReference>
<dbReference type="PRINTS" id="PR00505">
    <property type="entry name" value="D12N6MTFRASE"/>
</dbReference>
<keyword evidence="3 7" id="KW-0489">Methyltransferase</keyword>
<comment type="catalytic activity">
    <reaction evidence="6">
        <text>a 2'-deoxyadenosine in DNA + S-adenosyl-L-methionine = an N(6)-methyl-2'-deoxyadenosine in DNA + S-adenosyl-L-homocysteine + H(+)</text>
        <dbReference type="Rhea" id="RHEA:15197"/>
        <dbReference type="Rhea" id="RHEA-COMP:12418"/>
        <dbReference type="Rhea" id="RHEA-COMP:12419"/>
        <dbReference type="ChEBI" id="CHEBI:15378"/>
        <dbReference type="ChEBI" id="CHEBI:57856"/>
        <dbReference type="ChEBI" id="CHEBI:59789"/>
        <dbReference type="ChEBI" id="CHEBI:90615"/>
        <dbReference type="ChEBI" id="CHEBI:90616"/>
        <dbReference type="EC" id="2.1.1.72"/>
    </reaction>
</comment>
<dbReference type="InterPro" id="IPR012263">
    <property type="entry name" value="M_m6A_EcoRV"/>
</dbReference>
<dbReference type="Pfam" id="PF02086">
    <property type="entry name" value="MethyltransfD12"/>
    <property type="match status" value="1"/>
</dbReference>
<dbReference type="PANTHER" id="PTHR30481">
    <property type="entry name" value="DNA ADENINE METHYLASE"/>
    <property type="match status" value="1"/>
</dbReference>
<dbReference type="GO" id="GO:0043565">
    <property type="term" value="F:sequence-specific DNA binding"/>
    <property type="evidence" value="ECO:0007669"/>
    <property type="project" value="TreeGrafter"/>
</dbReference>
<dbReference type="GO" id="GO:0009007">
    <property type="term" value="F:site-specific DNA-methyltransferase (adenine-specific) activity"/>
    <property type="evidence" value="ECO:0007669"/>
    <property type="project" value="UniProtKB-EC"/>
</dbReference>
<sequence length="269" mass="31001">MPSLEMRAVTPTSTPAPYLGGKRNLAKRICALIDATPHTLYAECFVGMGGIFLRRTSAPNCEVINDLSGDVANLFRILQRHYPQFMEVLKFQLTSRREFNRLYDSNPATLTDLERAARFIYMQRIAFGGKISGRNFSVSRDRTARFNMTMVAPILEQIYERLTGVVIENLRWQELIDRYDRPGTLFYLDPPYFGNENDYGKGLFRREEFAEMAERLARLQGRFIMSINDRPQIRELFGGFEIIPVELTYTIAAGTNMMKAKELIIHSKE</sequence>
<organism evidence="7 8">
    <name type="scientific">Phyllobacterium leguminum</name>
    <dbReference type="NCBI Taxonomy" id="314237"/>
    <lineage>
        <taxon>Bacteria</taxon>
        <taxon>Pseudomonadati</taxon>
        <taxon>Pseudomonadota</taxon>
        <taxon>Alphaproteobacteria</taxon>
        <taxon>Hyphomicrobiales</taxon>
        <taxon>Phyllobacteriaceae</taxon>
        <taxon>Phyllobacterium</taxon>
    </lineage>
</organism>
<dbReference type="Gene3D" id="3.40.50.150">
    <property type="entry name" value="Vaccinia Virus protein VP39"/>
    <property type="match status" value="1"/>
</dbReference>